<name>A0A8S3K2S9_9BILA</name>
<dbReference type="AlphaFoldDB" id="A0A8S3K2S9"/>
<reference evidence="1" key="1">
    <citation type="submission" date="2021-02" db="EMBL/GenBank/DDBJ databases">
        <authorList>
            <person name="Nowell W R."/>
        </authorList>
    </citation>
    <scope>NUCLEOTIDE SEQUENCE</scope>
</reference>
<proteinExistence type="predicted"/>
<dbReference type="Proteomes" id="UP000681720">
    <property type="component" value="Unassembled WGS sequence"/>
</dbReference>
<sequence>MKFHFFYNNTSIIILKNKNLDVEPWWVGRKLREENKPVMSPRQAIQRQANTNKPHPLCSTIRISIKVSRMKDSSQRNKDRRFKNQTIEEYDFRMDCILI</sequence>
<evidence type="ECO:0000313" key="2">
    <source>
        <dbReference type="Proteomes" id="UP000681720"/>
    </source>
</evidence>
<gene>
    <name evidence="1" type="ORF">GIL414_LOCUS86598</name>
</gene>
<accession>A0A8S3K2S9</accession>
<protein>
    <submittedName>
        <fullName evidence="1">Uncharacterized protein</fullName>
    </submittedName>
</protein>
<dbReference type="EMBL" id="CAJOBJ010375773">
    <property type="protein sequence ID" value="CAF5225428.1"/>
    <property type="molecule type" value="Genomic_DNA"/>
</dbReference>
<organism evidence="1 2">
    <name type="scientific">Rotaria magnacalcarata</name>
    <dbReference type="NCBI Taxonomy" id="392030"/>
    <lineage>
        <taxon>Eukaryota</taxon>
        <taxon>Metazoa</taxon>
        <taxon>Spiralia</taxon>
        <taxon>Gnathifera</taxon>
        <taxon>Rotifera</taxon>
        <taxon>Eurotatoria</taxon>
        <taxon>Bdelloidea</taxon>
        <taxon>Philodinida</taxon>
        <taxon>Philodinidae</taxon>
        <taxon>Rotaria</taxon>
    </lineage>
</organism>
<evidence type="ECO:0000313" key="1">
    <source>
        <dbReference type="EMBL" id="CAF5225428.1"/>
    </source>
</evidence>
<comment type="caution">
    <text evidence="1">The sequence shown here is derived from an EMBL/GenBank/DDBJ whole genome shotgun (WGS) entry which is preliminary data.</text>
</comment>
<feature type="non-terminal residue" evidence="1">
    <location>
        <position position="99"/>
    </location>
</feature>